<dbReference type="PROSITE" id="PS50219">
    <property type="entry name" value="CNH"/>
    <property type="match status" value="1"/>
</dbReference>
<comment type="caution">
    <text evidence="4">The sequence shown here is derived from an EMBL/GenBank/DDBJ whole genome shotgun (WGS) entry which is preliminary data.</text>
</comment>
<evidence type="ECO:0000256" key="1">
    <source>
        <dbReference type="ARBA" id="ARBA00022658"/>
    </source>
</evidence>
<sequence>MKGVTAAAANIPGLESSRSYPITLNHLGRFGGTIVLYANTQSDKLAWIEAIEKQKALLIERKKKFGKRFTQVLSLEKVAQVDAIPKNDILLVLSDKTLLSFSLKQVLEFSDNAQGEKLRPKKISSNVSFFKQGICNNLTLVCAVKSTTITANVKVLEPMGLGVINLQGKLAKVFKATSEPLREKTEFYIPSESKSIHFLNTKLCVGCTKGFELVVLDTLKTQSLLDPMDESLDFVLKKETVRPIAIFKMKDNNFFLCYNDFGFYIDKLGRRVKHDWIVYWSGIPNAFSYVHPYIIAFEPNFIEVRNLETGNLQQIITTQNLRVLSTDSSQIMCVMDSTETEFQVVFRLHAISEFL</sequence>
<dbReference type="Proteomes" id="UP001210925">
    <property type="component" value="Unassembled WGS sequence"/>
</dbReference>
<protein>
    <submittedName>
        <fullName evidence="4">RHO1 GDP-GTP exchange protein 2</fullName>
    </submittedName>
</protein>
<organism evidence="4 5">
    <name type="scientific">Boothiomyces macroporosus</name>
    <dbReference type="NCBI Taxonomy" id="261099"/>
    <lineage>
        <taxon>Eukaryota</taxon>
        <taxon>Fungi</taxon>
        <taxon>Fungi incertae sedis</taxon>
        <taxon>Chytridiomycota</taxon>
        <taxon>Chytridiomycota incertae sedis</taxon>
        <taxon>Chytridiomycetes</taxon>
        <taxon>Rhizophydiales</taxon>
        <taxon>Terramycetaceae</taxon>
        <taxon>Boothiomyces</taxon>
    </lineage>
</organism>
<accession>A0AAD5UFZ0</accession>
<gene>
    <name evidence="4" type="primary">ROM2_1</name>
    <name evidence="4" type="ORF">HK103_005190</name>
</gene>
<feature type="domain" description="PH" evidence="2">
    <location>
        <begin position="1"/>
        <end position="56"/>
    </location>
</feature>
<evidence type="ECO:0000313" key="5">
    <source>
        <dbReference type="Proteomes" id="UP001210925"/>
    </source>
</evidence>
<evidence type="ECO:0000313" key="4">
    <source>
        <dbReference type="EMBL" id="KAJ3256695.1"/>
    </source>
</evidence>
<dbReference type="SMART" id="SM00036">
    <property type="entry name" value="CNH"/>
    <property type="match status" value="1"/>
</dbReference>
<name>A0AAD5UFZ0_9FUNG</name>
<evidence type="ECO:0000259" key="3">
    <source>
        <dbReference type="PROSITE" id="PS50219"/>
    </source>
</evidence>
<dbReference type="InterPro" id="IPR052233">
    <property type="entry name" value="Rho-type_GEFs"/>
</dbReference>
<keyword evidence="5" id="KW-1185">Reference proteome</keyword>
<dbReference type="EMBL" id="JADGKB010000047">
    <property type="protein sequence ID" value="KAJ3256695.1"/>
    <property type="molecule type" value="Genomic_DNA"/>
</dbReference>
<dbReference type="AlphaFoldDB" id="A0AAD5UFZ0"/>
<dbReference type="Pfam" id="PF00780">
    <property type="entry name" value="CNH"/>
    <property type="match status" value="1"/>
</dbReference>
<evidence type="ECO:0000259" key="2">
    <source>
        <dbReference type="PROSITE" id="PS50003"/>
    </source>
</evidence>
<dbReference type="InterPro" id="IPR001180">
    <property type="entry name" value="CNH_dom"/>
</dbReference>
<keyword evidence="1" id="KW-0344">Guanine-nucleotide releasing factor</keyword>
<dbReference type="PROSITE" id="PS50003">
    <property type="entry name" value="PH_DOMAIN"/>
    <property type="match status" value="1"/>
</dbReference>
<dbReference type="PANTHER" id="PTHR46572:SF2">
    <property type="entry name" value="RHO1 GDP-GTP EXCHANGE PROTEIN 1-RELATED"/>
    <property type="match status" value="1"/>
</dbReference>
<dbReference type="PANTHER" id="PTHR46572">
    <property type="entry name" value="RHO1 GDP-GTP EXCHANGE PROTEIN 1-RELATED"/>
    <property type="match status" value="1"/>
</dbReference>
<proteinExistence type="predicted"/>
<dbReference type="GO" id="GO:0005085">
    <property type="term" value="F:guanyl-nucleotide exchange factor activity"/>
    <property type="evidence" value="ECO:0007669"/>
    <property type="project" value="UniProtKB-KW"/>
</dbReference>
<dbReference type="InterPro" id="IPR001849">
    <property type="entry name" value="PH_domain"/>
</dbReference>
<reference evidence="4" key="1">
    <citation type="submission" date="2020-05" db="EMBL/GenBank/DDBJ databases">
        <title>Phylogenomic resolution of chytrid fungi.</title>
        <authorList>
            <person name="Stajich J.E."/>
            <person name="Amses K."/>
            <person name="Simmons R."/>
            <person name="Seto K."/>
            <person name="Myers J."/>
            <person name="Bonds A."/>
            <person name="Quandt C.A."/>
            <person name="Barry K."/>
            <person name="Liu P."/>
            <person name="Grigoriev I."/>
            <person name="Longcore J.E."/>
            <person name="James T.Y."/>
        </authorList>
    </citation>
    <scope>NUCLEOTIDE SEQUENCE</scope>
    <source>
        <strain evidence="4">PLAUS21</strain>
    </source>
</reference>
<feature type="domain" description="CNH" evidence="3">
    <location>
        <begin position="21"/>
        <end position="331"/>
    </location>
</feature>